<name>A0A835F0Z7_9POAL</name>
<sequence>MHACRHNIAKKLGSPWNVNYGSFCCEKVRQANVVDICQQFTEVDKSRITLWMWVIVTRRCGNDLATGFNCAGYIVHPPQDYSYMY</sequence>
<dbReference type="Proteomes" id="UP000636709">
    <property type="component" value="Unassembled WGS sequence"/>
</dbReference>
<dbReference type="EMBL" id="JACEFO010001655">
    <property type="protein sequence ID" value="KAF8724961.1"/>
    <property type="molecule type" value="Genomic_DNA"/>
</dbReference>
<proteinExistence type="predicted"/>
<evidence type="ECO:0000313" key="2">
    <source>
        <dbReference type="Proteomes" id="UP000636709"/>
    </source>
</evidence>
<gene>
    <name evidence="1" type="ORF">HU200_020683</name>
</gene>
<dbReference type="OrthoDB" id="651678at2759"/>
<reference evidence="1" key="1">
    <citation type="submission" date="2020-07" db="EMBL/GenBank/DDBJ databases">
        <title>Genome sequence and genetic diversity analysis of an under-domesticated orphan crop, white fonio (Digitaria exilis).</title>
        <authorList>
            <person name="Bennetzen J.L."/>
            <person name="Chen S."/>
            <person name="Ma X."/>
            <person name="Wang X."/>
            <person name="Yssel A.E.J."/>
            <person name="Chaluvadi S.R."/>
            <person name="Johnson M."/>
            <person name="Gangashetty P."/>
            <person name="Hamidou F."/>
            <person name="Sanogo M.D."/>
            <person name="Zwaenepoel A."/>
            <person name="Wallace J."/>
            <person name="Van De Peer Y."/>
            <person name="Van Deynze A."/>
        </authorList>
    </citation>
    <scope>NUCLEOTIDE SEQUENCE</scope>
    <source>
        <tissue evidence="1">Leaves</tissue>
    </source>
</reference>
<organism evidence="1 2">
    <name type="scientific">Digitaria exilis</name>
    <dbReference type="NCBI Taxonomy" id="1010633"/>
    <lineage>
        <taxon>Eukaryota</taxon>
        <taxon>Viridiplantae</taxon>
        <taxon>Streptophyta</taxon>
        <taxon>Embryophyta</taxon>
        <taxon>Tracheophyta</taxon>
        <taxon>Spermatophyta</taxon>
        <taxon>Magnoliopsida</taxon>
        <taxon>Liliopsida</taxon>
        <taxon>Poales</taxon>
        <taxon>Poaceae</taxon>
        <taxon>PACMAD clade</taxon>
        <taxon>Panicoideae</taxon>
        <taxon>Panicodae</taxon>
        <taxon>Paniceae</taxon>
        <taxon>Anthephorinae</taxon>
        <taxon>Digitaria</taxon>
    </lineage>
</organism>
<protein>
    <submittedName>
        <fullName evidence="1">Uncharacterized protein</fullName>
    </submittedName>
</protein>
<dbReference type="AlphaFoldDB" id="A0A835F0Z7"/>
<evidence type="ECO:0000313" key="1">
    <source>
        <dbReference type="EMBL" id="KAF8724961.1"/>
    </source>
</evidence>
<keyword evidence="2" id="KW-1185">Reference proteome</keyword>
<comment type="caution">
    <text evidence="1">The sequence shown here is derived from an EMBL/GenBank/DDBJ whole genome shotgun (WGS) entry which is preliminary data.</text>
</comment>
<accession>A0A835F0Z7</accession>